<dbReference type="InterPro" id="IPR023346">
    <property type="entry name" value="Lysozyme-like_dom_sf"/>
</dbReference>
<dbReference type="AlphaFoldDB" id="A0A0D6Q5U6"/>
<accession>A0A0D6Q5U6</accession>
<dbReference type="Gene3D" id="1.10.530.10">
    <property type="match status" value="1"/>
</dbReference>
<reference evidence="5 6" key="1">
    <citation type="submission" date="2012-11" db="EMBL/GenBank/DDBJ databases">
        <title>Whole genome sequence of Gluconacetobacter xylinus NBRC 13693.</title>
        <authorList>
            <person name="Azuma Y."/>
            <person name="Higashiura N."/>
            <person name="Hirakawa H."/>
            <person name="Matsushita K."/>
        </authorList>
    </citation>
    <scope>NUCLEOTIDE SEQUENCE [LARGE SCALE GENOMIC DNA]</scope>
    <source>
        <strain evidence="5 6">NBRC 13693</strain>
    </source>
</reference>
<dbReference type="InterPro" id="IPR008258">
    <property type="entry name" value="Transglycosylase_SLT_dom_1"/>
</dbReference>
<evidence type="ECO:0000256" key="2">
    <source>
        <dbReference type="ARBA" id="ARBA00009387"/>
    </source>
</evidence>
<proteinExistence type="inferred from homology"/>
<sequence length="368" mass="38640">MPDLNMSPTLSSLRGMTRLGVLVLTGLGLAACASSGGGGGKTSHYNSYYEGKAAYRAPGPVTDPWQPYIADASTRFAVPQEWIRAVIQKESGGHEYIDGHLTRSASGAIGLMQLMPPTYADMQRRNHLGSDPYNPHDNILAGTAYIRILYGLYGAPGFLAAYNAGTQRLNDYLENGRPLPSQTVRYLRIITPNLGNEVALSGPLAVYGSSGQRVAANPPALGPGNTGVKADHTYIQYATLNPPAPVQHRTACVQDASLAYDPTNTTCHTDARTAAAPAASAGAGYGAWMVQVGAFTAEGQARFATTMARQGDFAALQGARSMVIPVNKPAGGVIYRARLAGLSQATATQACSTLKNQGLPCSVIRPGQ</sequence>
<dbReference type="Pfam" id="PF01464">
    <property type="entry name" value="SLT"/>
    <property type="match status" value="1"/>
</dbReference>
<organism evidence="5 6">
    <name type="scientific">Komagataeibacter xylinus NBRC 13693</name>
    <dbReference type="NCBI Taxonomy" id="1234668"/>
    <lineage>
        <taxon>Bacteria</taxon>
        <taxon>Pseudomonadati</taxon>
        <taxon>Pseudomonadota</taxon>
        <taxon>Alphaproteobacteria</taxon>
        <taxon>Acetobacterales</taxon>
        <taxon>Acetobacteraceae</taxon>
        <taxon>Komagataeibacter</taxon>
    </lineage>
</organism>
<comment type="similarity">
    <text evidence="2">Belongs to the virb1 family.</text>
</comment>
<evidence type="ECO:0000313" key="6">
    <source>
        <dbReference type="Proteomes" id="UP000032683"/>
    </source>
</evidence>
<dbReference type="Gene3D" id="3.30.70.1070">
    <property type="entry name" value="Sporulation related repeat"/>
    <property type="match status" value="1"/>
</dbReference>
<protein>
    <submittedName>
        <fullName evidence="5">Murein transglycosylase</fullName>
    </submittedName>
</protein>
<comment type="caution">
    <text evidence="5">The sequence shown here is derived from an EMBL/GenBank/DDBJ whole genome shotgun (WGS) entry which is preliminary data.</text>
</comment>
<dbReference type="EMBL" id="BANJ01000011">
    <property type="protein sequence ID" value="GAN98809.1"/>
    <property type="molecule type" value="Genomic_DNA"/>
</dbReference>
<comment type="similarity">
    <text evidence="1">Belongs to the transglycosylase Slt family.</text>
</comment>
<name>A0A0D6Q5U6_KOMXY</name>
<feature type="domain" description="Transglycosylase SLT" evidence="3">
    <location>
        <begin position="68"/>
        <end position="175"/>
    </location>
</feature>
<dbReference type="Pfam" id="PF05036">
    <property type="entry name" value="SPOR"/>
    <property type="match status" value="1"/>
</dbReference>
<evidence type="ECO:0000256" key="1">
    <source>
        <dbReference type="ARBA" id="ARBA00007734"/>
    </source>
</evidence>
<dbReference type="CDD" id="cd00254">
    <property type="entry name" value="LT-like"/>
    <property type="match status" value="1"/>
</dbReference>
<dbReference type="InterPro" id="IPR036680">
    <property type="entry name" value="SPOR-like_sf"/>
</dbReference>
<dbReference type="PANTHER" id="PTHR37423">
    <property type="entry name" value="SOLUBLE LYTIC MUREIN TRANSGLYCOSYLASE-RELATED"/>
    <property type="match status" value="1"/>
</dbReference>
<dbReference type="GO" id="GO:0042834">
    <property type="term" value="F:peptidoglycan binding"/>
    <property type="evidence" value="ECO:0007669"/>
    <property type="project" value="InterPro"/>
</dbReference>
<evidence type="ECO:0000313" key="5">
    <source>
        <dbReference type="EMBL" id="GAN98809.1"/>
    </source>
</evidence>
<evidence type="ECO:0000259" key="4">
    <source>
        <dbReference type="Pfam" id="PF05036"/>
    </source>
</evidence>
<evidence type="ECO:0000259" key="3">
    <source>
        <dbReference type="Pfam" id="PF01464"/>
    </source>
</evidence>
<feature type="domain" description="SPOR" evidence="4">
    <location>
        <begin position="285"/>
        <end position="365"/>
    </location>
</feature>
<dbReference type="Proteomes" id="UP000032683">
    <property type="component" value="Unassembled WGS sequence"/>
</dbReference>
<dbReference type="SUPFAM" id="SSF53955">
    <property type="entry name" value="Lysozyme-like"/>
    <property type="match status" value="1"/>
</dbReference>
<gene>
    <name evidence="5" type="ORF">Gxy13693_011_043</name>
</gene>
<dbReference type="PANTHER" id="PTHR37423:SF2">
    <property type="entry name" value="MEMBRANE-BOUND LYTIC MUREIN TRANSGLYCOSYLASE C"/>
    <property type="match status" value="1"/>
</dbReference>
<dbReference type="InterPro" id="IPR007730">
    <property type="entry name" value="SPOR-like_dom"/>
</dbReference>
<dbReference type="SUPFAM" id="SSF110997">
    <property type="entry name" value="Sporulation related repeat"/>
    <property type="match status" value="1"/>
</dbReference>